<dbReference type="AlphaFoldDB" id="A0A508YL63"/>
<organism evidence="9 12">
    <name type="scientific">Lacticaseibacillus rhamnosus</name>
    <name type="common">Lactobacillus rhamnosus</name>
    <dbReference type="NCBI Taxonomy" id="47715"/>
    <lineage>
        <taxon>Bacteria</taxon>
        <taxon>Bacillati</taxon>
        <taxon>Bacillota</taxon>
        <taxon>Bacilli</taxon>
        <taxon>Lactobacillales</taxon>
        <taxon>Lactobacillaceae</taxon>
        <taxon>Lacticaseibacillus</taxon>
    </lineage>
</organism>
<evidence type="ECO:0000256" key="4">
    <source>
        <dbReference type="ARBA" id="ARBA00022723"/>
    </source>
</evidence>
<sequence>MKNETLAALYEAQRMTFIQALRHMMQIKSVRGPQQADAPFGRGPRMALTTAVELGKAYGFKTGIVNSAMAYIQWGDDDQHYIGIVGHLDVVYAGETVWYFPPYDLSEKAGRLYGRGILDNKGPSIACLFAMKLLKDAGFQPKRTIRLILGSDEESGSADVPLYLAKEAPPEFGFTPDCKFPVVYGERGIVNFNLRTPITDDSLDKVATITGDQASDHVPDHLQATINNKHYTASGIRAPSNAPELGRNAITTLAKELLDEHAIRGQFANYCRWLVQTLANQHHGEGLGMDFADAASGRLIVTPYQLQKVGSVISLLLAVRYPVTYQEHDVTRALTAAAFPRTQITVIRSMPGILHDKNDPRLAALTQAYEQVTGREGQPVTTTGATYARKMPNIVAFGPSFPGQKGIAHNADEWMDEHDLKLNMMIDMNAMIRLGAMDK</sequence>
<dbReference type="NCBIfam" id="TIGR01887">
    <property type="entry name" value="dipeptidaselike"/>
    <property type="match status" value="1"/>
</dbReference>
<keyword evidence="3" id="KW-0645">Protease</keyword>
<keyword evidence="8" id="KW-0482">Metalloprotease</keyword>
<evidence type="ECO:0000256" key="7">
    <source>
        <dbReference type="ARBA" id="ARBA00022997"/>
    </source>
</evidence>
<dbReference type="Proteomes" id="UP000552935">
    <property type="component" value="Unassembled WGS sequence"/>
</dbReference>
<evidence type="ECO:0000313" key="12">
    <source>
        <dbReference type="Proteomes" id="UP000552935"/>
    </source>
</evidence>
<evidence type="ECO:0000313" key="10">
    <source>
        <dbReference type="EMBL" id="THC79105.1"/>
    </source>
</evidence>
<keyword evidence="7 9" id="KW-0224">Dipeptidase</keyword>
<dbReference type="GO" id="GO:0008777">
    <property type="term" value="F:acetylornithine deacetylase activity"/>
    <property type="evidence" value="ECO:0007669"/>
    <property type="project" value="TreeGrafter"/>
</dbReference>
<dbReference type="GO" id="GO:0006526">
    <property type="term" value="P:L-arginine biosynthetic process"/>
    <property type="evidence" value="ECO:0007669"/>
    <property type="project" value="TreeGrafter"/>
</dbReference>
<evidence type="ECO:0000256" key="3">
    <source>
        <dbReference type="ARBA" id="ARBA00022670"/>
    </source>
</evidence>
<gene>
    <name evidence="10" type="ORF">E6L36_00935</name>
    <name evidence="9" type="ORF">H0N82_00455</name>
</gene>
<dbReference type="Pfam" id="PF01546">
    <property type="entry name" value="Peptidase_M20"/>
    <property type="match status" value="1"/>
</dbReference>
<dbReference type="InterPro" id="IPR036264">
    <property type="entry name" value="Bact_exopeptidase_dim_dom"/>
</dbReference>
<reference evidence="10 11" key="1">
    <citation type="submission" date="2019-04" db="EMBL/GenBank/DDBJ databases">
        <title>Genome Announcement to Ensure Probiotic Safety of Lactobacillus rhamnosus UBLR-58.</title>
        <authorList>
            <person name="Sulthana A."/>
            <person name="Lakshmi S.G."/>
            <person name="Madempudi R.S."/>
        </authorList>
    </citation>
    <scope>NUCLEOTIDE SEQUENCE [LARGE SCALE GENOMIC DNA]</scope>
    <source>
        <strain evidence="10 11">UBLR-58</strain>
    </source>
</reference>
<dbReference type="SUPFAM" id="SSF55031">
    <property type="entry name" value="Bacterial exopeptidase dimerisation domain"/>
    <property type="match status" value="1"/>
</dbReference>
<dbReference type="SUPFAM" id="SSF53187">
    <property type="entry name" value="Zn-dependent exopeptidases"/>
    <property type="match status" value="1"/>
</dbReference>
<dbReference type="InterPro" id="IPR050072">
    <property type="entry name" value="Peptidase_M20A"/>
</dbReference>
<dbReference type="EMBL" id="JACCKI010000001">
    <property type="protein sequence ID" value="NZA03620.1"/>
    <property type="molecule type" value="Genomic_DNA"/>
</dbReference>
<dbReference type="GO" id="GO:0016805">
    <property type="term" value="F:dipeptidase activity"/>
    <property type="evidence" value="ECO:0007669"/>
    <property type="project" value="UniProtKB-KW"/>
</dbReference>
<reference evidence="9 12" key="2">
    <citation type="submission" date="2020-07" db="EMBL/GenBank/DDBJ databases">
        <title>Organ Donor 1.</title>
        <authorList>
            <person name="Marsh A.J."/>
            <person name="Azcarate-Peril M.A."/>
        </authorList>
    </citation>
    <scope>NUCLEOTIDE SEQUENCE [LARGE SCALE GENOMIC DNA]</scope>
    <source>
        <strain evidence="9 12">AMC0712</strain>
    </source>
</reference>
<evidence type="ECO:0000313" key="9">
    <source>
        <dbReference type="EMBL" id="NZA03620.1"/>
    </source>
</evidence>
<dbReference type="InterPro" id="IPR001261">
    <property type="entry name" value="ArgE/DapE_CS"/>
</dbReference>
<accession>A0A508YL63</accession>
<evidence type="ECO:0000256" key="6">
    <source>
        <dbReference type="ARBA" id="ARBA00022833"/>
    </source>
</evidence>
<evidence type="ECO:0000256" key="8">
    <source>
        <dbReference type="ARBA" id="ARBA00023049"/>
    </source>
</evidence>
<name>A0A508YL63_LACRH</name>
<dbReference type="PANTHER" id="PTHR43808:SF31">
    <property type="entry name" value="N-ACETYL-L-CITRULLINE DEACETYLASE"/>
    <property type="match status" value="1"/>
</dbReference>
<keyword evidence="4" id="KW-0479">Metal-binding</keyword>
<dbReference type="InterPro" id="IPR010964">
    <property type="entry name" value="M20A_pepV-rel"/>
</dbReference>
<dbReference type="Proteomes" id="UP000307517">
    <property type="component" value="Unassembled WGS sequence"/>
</dbReference>
<evidence type="ECO:0000256" key="5">
    <source>
        <dbReference type="ARBA" id="ARBA00022801"/>
    </source>
</evidence>
<evidence type="ECO:0000256" key="1">
    <source>
        <dbReference type="ARBA" id="ARBA00001947"/>
    </source>
</evidence>
<dbReference type="EC" id="3.4.13.-" evidence="9"/>
<keyword evidence="5 9" id="KW-0378">Hydrolase</keyword>
<dbReference type="GO" id="GO:0008237">
    <property type="term" value="F:metallopeptidase activity"/>
    <property type="evidence" value="ECO:0007669"/>
    <property type="project" value="UniProtKB-KW"/>
</dbReference>
<dbReference type="GO" id="GO:0008270">
    <property type="term" value="F:zinc ion binding"/>
    <property type="evidence" value="ECO:0007669"/>
    <property type="project" value="InterPro"/>
</dbReference>
<evidence type="ECO:0000313" key="11">
    <source>
        <dbReference type="Proteomes" id="UP000307517"/>
    </source>
</evidence>
<comment type="cofactor">
    <cofactor evidence="1">
        <name>Zn(2+)</name>
        <dbReference type="ChEBI" id="CHEBI:29105"/>
    </cofactor>
</comment>
<dbReference type="EMBL" id="SSHM01000001">
    <property type="protein sequence ID" value="THC79105.1"/>
    <property type="molecule type" value="Genomic_DNA"/>
</dbReference>
<evidence type="ECO:0000256" key="2">
    <source>
        <dbReference type="ARBA" id="ARBA00006247"/>
    </source>
</evidence>
<comment type="caution">
    <text evidence="9">The sequence shown here is derived from an EMBL/GenBank/DDBJ whole genome shotgun (WGS) entry which is preliminary data.</text>
</comment>
<dbReference type="InterPro" id="IPR002933">
    <property type="entry name" value="Peptidase_M20"/>
</dbReference>
<dbReference type="GO" id="GO:0006508">
    <property type="term" value="P:proteolysis"/>
    <property type="evidence" value="ECO:0007669"/>
    <property type="project" value="UniProtKB-KW"/>
</dbReference>
<dbReference type="PANTHER" id="PTHR43808">
    <property type="entry name" value="ACETYLORNITHINE DEACETYLASE"/>
    <property type="match status" value="1"/>
</dbReference>
<keyword evidence="6" id="KW-0862">Zinc</keyword>
<protein>
    <submittedName>
        <fullName evidence="10">M20 family peptidase</fullName>
    </submittedName>
    <submittedName>
        <fullName evidence="9">Sapep family Mn(2+)-dependent dipeptidase</fullName>
        <ecNumber evidence="9">3.4.13.-</ecNumber>
    </submittedName>
</protein>
<dbReference type="Gene3D" id="3.40.630.10">
    <property type="entry name" value="Zn peptidases"/>
    <property type="match status" value="2"/>
</dbReference>
<dbReference type="RefSeq" id="WP_005690744.1">
    <property type="nucleotide sequence ID" value="NZ_CABFNI010000001.1"/>
</dbReference>
<dbReference type="PROSITE" id="PS00758">
    <property type="entry name" value="ARGE_DAPE_CPG2_1"/>
    <property type="match status" value="1"/>
</dbReference>
<proteinExistence type="inferred from homology"/>
<comment type="similarity">
    <text evidence="2">Belongs to the peptidase M20A family.</text>
</comment>